<evidence type="ECO:0000256" key="1">
    <source>
        <dbReference type="SAM" id="MobiDB-lite"/>
    </source>
</evidence>
<organism evidence="2 3">
    <name type="scientific">Cladobotryum mycophilum</name>
    <dbReference type="NCBI Taxonomy" id="491253"/>
    <lineage>
        <taxon>Eukaryota</taxon>
        <taxon>Fungi</taxon>
        <taxon>Dikarya</taxon>
        <taxon>Ascomycota</taxon>
        <taxon>Pezizomycotina</taxon>
        <taxon>Sordariomycetes</taxon>
        <taxon>Hypocreomycetidae</taxon>
        <taxon>Hypocreales</taxon>
        <taxon>Hypocreaceae</taxon>
        <taxon>Cladobotryum</taxon>
    </lineage>
</organism>
<sequence length="555" mass="63693">MDSDYSYEDPDEPGPSNPKLKRRRDSIHASNASLIDGQEGSESEGSEYVADDASSVSENEEGQPSPRKRHADDTIARRPFKRQRSELNFAYLELLNKDIVDAAQRTLFEDLPDLPPSQIGLTYWSSYEKQKFFEILAHHGKTNVSAIALALGSKSIVEVSHYISFLQEARNKRHDTMTRSILEPYEYPAAVEISQQCIHAQEEAADEISLRQEIREEQRERNRWDETWDITPKIAKKFSKEARDASGGQVPPFAQLFHLSRWLELSGRMFMNSSIPGNNWNFIEPDPPSVWATAFEDFHSLAISITRRLVQTTLFMAMSRIKSKRDGGSRMRDLVQLQDAEAAIASLGMTPNRNERWIKSARRLRLDVYEDPPEGDEDHEEDPMSYDEVERQLSGGSTDMALSESPYTTQQPSSEEEEFEELQDFSDSSRSPSPADEEERAIKQEAAEVFVHAAAAVRHDKPAKNALKARIASERQKEQHADDWDEHTSYRAELDMWNILQKKPPMDLPRKQDPGPPKRSHYDVEGIYPAGRDWMRKLDFYSEWETLPQPEDDEE</sequence>
<accession>A0ABR0T271</accession>
<feature type="region of interest" description="Disordered" evidence="1">
    <location>
        <begin position="1"/>
        <end position="79"/>
    </location>
</feature>
<evidence type="ECO:0000313" key="3">
    <source>
        <dbReference type="Proteomes" id="UP001338125"/>
    </source>
</evidence>
<dbReference type="Gene3D" id="1.10.10.60">
    <property type="entry name" value="Homeodomain-like"/>
    <property type="match status" value="1"/>
</dbReference>
<evidence type="ECO:0000313" key="2">
    <source>
        <dbReference type="EMBL" id="KAK5998454.1"/>
    </source>
</evidence>
<comment type="caution">
    <text evidence="2">The sequence shown here is derived from an EMBL/GenBank/DDBJ whole genome shotgun (WGS) entry which is preliminary data.</text>
</comment>
<feature type="region of interest" description="Disordered" evidence="1">
    <location>
        <begin position="502"/>
        <end position="524"/>
    </location>
</feature>
<reference evidence="2 3" key="1">
    <citation type="submission" date="2024-01" db="EMBL/GenBank/DDBJ databases">
        <title>Complete genome of Cladobotryum mycophilum ATHUM6906.</title>
        <authorList>
            <person name="Christinaki A.C."/>
            <person name="Myridakis A.I."/>
            <person name="Kouvelis V.N."/>
        </authorList>
    </citation>
    <scope>NUCLEOTIDE SEQUENCE [LARGE SCALE GENOMIC DNA]</scope>
    <source>
        <strain evidence="2 3">ATHUM6906</strain>
    </source>
</reference>
<protein>
    <recommendedName>
        <fullName evidence="4">RNA polymerase I-specific transcription initiation factor rrn5</fullName>
    </recommendedName>
</protein>
<feature type="region of interest" description="Disordered" evidence="1">
    <location>
        <begin position="368"/>
        <end position="445"/>
    </location>
</feature>
<feature type="compositionally biased region" description="Acidic residues" evidence="1">
    <location>
        <begin position="369"/>
        <end position="387"/>
    </location>
</feature>
<evidence type="ECO:0008006" key="4">
    <source>
        <dbReference type="Google" id="ProtNLM"/>
    </source>
</evidence>
<feature type="compositionally biased region" description="Acidic residues" evidence="1">
    <location>
        <begin position="414"/>
        <end position="424"/>
    </location>
</feature>
<feature type="compositionally biased region" description="Acidic residues" evidence="1">
    <location>
        <begin position="1"/>
        <end position="12"/>
    </location>
</feature>
<feature type="compositionally biased region" description="Basic and acidic residues" evidence="1">
    <location>
        <begin position="504"/>
        <end position="513"/>
    </location>
</feature>
<dbReference type="EMBL" id="JAVFKD010000001">
    <property type="protein sequence ID" value="KAK5998454.1"/>
    <property type="molecule type" value="Genomic_DNA"/>
</dbReference>
<gene>
    <name evidence="2" type="ORF">PT974_00833</name>
</gene>
<dbReference type="Proteomes" id="UP001338125">
    <property type="component" value="Unassembled WGS sequence"/>
</dbReference>
<keyword evidence="3" id="KW-1185">Reference proteome</keyword>
<dbReference type="InterPro" id="IPR039601">
    <property type="entry name" value="Rrn5"/>
</dbReference>
<proteinExistence type="predicted"/>
<dbReference type="PANTHER" id="PTHR28079">
    <property type="entry name" value="RNA POLYMERASE I-SPECIFIC TRANSCRIPTION INITIATION FACTOR RRN5"/>
    <property type="match status" value="1"/>
</dbReference>
<dbReference type="PANTHER" id="PTHR28079:SF1">
    <property type="entry name" value="RNA POLYMERASE I-SPECIFIC TRANSCRIPTION INITIATION FACTOR RRN5"/>
    <property type="match status" value="1"/>
</dbReference>
<name>A0ABR0T271_9HYPO</name>